<name>R4HYM6_9VIRU</name>
<evidence type="ECO:0000313" key="2">
    <source>
        <dbReference type="EMBL" id="AEW09613.1"/>
    </source>
</evidence>
<dbReference type="EMBL" id="JN165126">
    <property type="protein sequence ID" value="AEW09613.1"/>
    <property type="molecule type" value="Genomic_DNA"/>
</dbReference>
<feature type="non-terminal residue" evidence="2">
    <location>
        <position position="156"/>
    </location>
</feature>
<feature type="compositionally biased region" description="Acidic residues" evidence="1">
    <location>
        <begin position="111"/>
        <end position="121"/>
    </location>
</feature>
<accession>R4HYM6</accession>
<feature type="region of interest" description="Disordered" evidence="1">
    <location>
        <begin position="104"/>
        <end position="123"/>
    </location>
</feature>
<evidence type="ECO:0000256" key="1">
    <source>
        <dbReference type="SAM" id="MobiDB-lite"/>
    </source>
</evidence>
<feature type="non-terminal residue" evidence="2">
    <location>
        <position position="1"/>
    </location>
</feature>
<protein>
    <submittedName>
        <fullName evidence="2">Putative movement protein</fullName>
    </submittedName>
</protein>
<proteinExistence type="predicted"/>
<reference evidence="2" key="1">
    <citation type="journal article" date="2011" name="Arch. Virol.">
        <title>Geographical differentiation of the molecular diversity of cacao swollen shoot virus in Togo.</title>
        <authorList>
            <person name="Oro F."/>
            <person name="Mississo E."/>
            <person name="Okassa M."/>
            <person name="Guilhaumon C."/>
            <person name="Fenouillet C."/>
            <person name="Cilas C."/>
            <person name="Muller E."/>
        </authorList>
    </citation>
    <scope>NUCLEOTIDE SEQUENCE</scope>
    <source>
        <strain evidence="2">Mangbe 3</strain>
    </source>
</reference>
<organism evidence="2">
    <name type="scientific">Cacao swollen shoot virus</name>
    <dbReference type="NCBI Taxonomy" id="31559"/>
    <lineage>
        <taxon>Viruses</taxon>
        <taxon>Riboviria</taxon>
        <taxon>Pararnavirae</taxon>
        <taxon>Artverviricota</taxon>
        <taxon>Revtraviricetes</taxon>
        <taxon>Ortervirales</taxon>
        <taxon>Caulimoviridae</taxon>
        <taxon>Badnavirus</taxon>
        <taxon>Badnavirus etainflatheobromae</taxon>
    </lineage>
</organism>
<sequence>GYENWQNGEANLLITRGMTGRSSNTPNVAFAYQIASATDYLASHGVKAIAGKKLNLQHLRNQQWILRPPQADATPMQPRSVETRNLVDGSISIRFHDYEAAPLTSRPHYNEEDEEVESEAESEIRDHTVAVWIIGKEEIADQTGRRKVWEESANGN</sequence>